<dbReference type="Proteomes" id="UP000078046">
    <property type="component" value="Unassembled WGS sequence"/>
</dbReference>
<organism evidence="1 2">
    <name type="scientific">Intoshia linei</name>
    <dbReference type="NCBI Taxonomy" id="1819745"/>
    <lineage>
        <taxon>Eukaryota</taxon>
        <taxon>Metazoa</taxon>
        <taxon>Spiralia</taxon>
        <taxon>Lophotrochozoa</taxon>
        <taxon>Mesozoa</taxon>
        <taxon>Orthonectida</taxon>
        <taxon>Rhopaluridae</taxon>
        <taxon>Intoshia</taxon>
    </lineage>
</organism>
<proteinExistence type="predicted"/>
<name>A0A177B0B6_9BILA</name>
<dbReference type="EMBL" id="LWCA01000596">
    <property type="protein sequence ID" value="OAF67695.1"/>
    <property type="molecule type" value="Genomic_DNA"/>
</dbReference>
<dbReference type="Gene3D" id="1.10.418.10">
    <property type="entry name" value="Calponin-like domain"/>
    <property type="match status" value="1"/>
</dbReference>
<evidence type="ECO:0000313" key="2">
    <source>
        <dbReference type="Proteomes" id="UP000078046"/>
    </source>
</evidence>
<keyword evidence="2" id="KW-1185">Reference proteome</keyword>
<sequence>IKFCLYYNYLIENDIINEKNIEDFIIELEKSSFPIELILNSVNAEKYTSGIIDVYSDDLIQKLEDENKYINNINNCQNNLVKIMFYQVDLKHEKIDRMKIIVNRSSSIFDKLHGSEDLCNFYQTNMYVMNDYFQLNIDKIEEETKIILEENEKLSINIYNKLFQPIINYRKGSSASRDKNADFTKTKRFLYEILDNQKLLLDTILLEIEIVDNDSIDLKKNHDLLIQDVDASIKAIKNFNLVYEKDNSVLNQLVVRFTKLLEDKSNRNTDELIMCNNLLDVLHDSVHSEKIFKKSLMNWCNSVLQCRDVSNFTTVWNDKCLIICLIKKLFPNKFPIDFMKQSINVRYIDGSFINCEFLTELESSSIAITTSGSFSICMGLRSNISVSECELVDFIVQIRAIDNLQKSEIV</sequence>
<gene>
    <name evidence="1" type="ORF">A3Q56_04571</name>
</gene>
<evidence type="ECO:0000313" key="1">
    <source>
        <dbReference type="EMBL" id="OAF67695.1"/>
    </source>
</evidence>
<dbReference type="InterPro" id="IPR036872">
    <property type="entry name" value="CH_dom_sf"/>
</dbReference>
<comment type="caution">
    <text evidence="1">The sequence shown here is derived from an EMBL/GenBank/DDBJ whole genome shotgun (WGS) entry which is preliminary data.</text>
</comment>
<dbReference type="AlphaFoldDB" id="A0A177B0B6"/>
<reference evidence="1 2" key="1">
    <citation type="submission" date="2016-04" db="EMBL/GenBank/DDBJ databases">
        <title>The genome of Intoshia linei affirms orthonectids as highly simplified spiralians.</title>
        <authorList>
            <person name="Mikhailov K.V."/>
            <person name="Slusarev G.S."/>
            <person name="Nikitin M.A."/>
            <person name="Logacheva M.D."/>
            <person name="Penin A."/>
            <person name="Aleoshin V."/>
            <person name="Panchin Y.V."/>
        </authorList>
    </citation>
    <scope>NUCLEOTIDE SEQUENCE [LARGE SCALE GENOMIC DNA]</scope>
    <source>
        <strain evidence="1">Intl2013</strain>
        <tissue evidence="1">Whole animal</tissue>
    </source>
</reference>
<protein>
    <submittedName>
        <fullName evidence="1">Uncharacterized protein</fullName>
    </submittedName>
</protein>
<dbReference type="SUPFAM" id="SSF47576">
    <property type="entry name" value="Calponin-homology domain, CH-domain"/>
    <property type="match status" value="1"/>
</dbReference>
<feature type="non-terminal residue" evidence="1">
    <location>
        <position position="1"/>
    </location>
</feature>
<accession>A0A177B0B6</accession>